<feature type="region of interest" description="Disordered" evidence="2">
    <location>
        <begin position="229"/>
        <end position="273"/>
    </location>
</feature>
<reference evidence="3" key="1">
    <citation type="journal article" date="2020" name="Stud. Mycol.">
        <title>101 Dothideomycetes genomes: a test case for predicting lifestyles and emergence of pathogens.</title>
        <authorList>
            <person name="Haridas S."/>
            <person name="Albert R."/>
            <person name="Binder M."/>
            <person name="Bloem J."/>
            <person name="Labutti K."/>
            <person name="Salamov A."/>
            <person name="Andreopoulos B."/>
            <person name="Baker S."/>
            <person name="Barry K."/>
            <person name="Bills G."/>
            <person name="Bluhm B."/>
            <person name="Cannon C."/>
            <person name="Castanera R."/>
            <person name="Culley D."/>
            <person name="Daum C."/>
            <person name="Ezra D."/>
            <person name="Gonzalez J."/>
            <person name="Henrissat B."/>
            <person name="Kuo A."/>
            <person name="Liang C."/>
            <person name="Lipzen A."/>
            <person name="Lutzoni F."/>
            <person name="Magnuson J."/>
            <person name="Mondo S."/>
            <person name="Nolan M."/>
            <person name="Ohm R."/>
            <person name="Pangilinan J."/>
            <person name="Park H.-J."/>
            <person name="Ramirez L."/>
            <person name="Alfaro M."/>
            <person name="Sun H."/>
            <person name="Tritt A."/>
            <person name="Yoshinaga Y."/>
            <person name="Zwiers L.-H."/>
            <person name="Turgeon B."/>
            <person name="Goodwin S."/>
            <person name="Spatafora J."/>
            <person name="Crous P."/>
            <person name="Grigoriev I."/>
        </authorList>
    </citation>
    <scope>NUCLEOTIDE SEQUENCE</scope>
    <source>
        <strain evidence="3">ATCC 74209</strain>
    </source>
</reference>
<feature type="compositionally biased region" description="Polar residues" evidence="2">
    <location>
        <begin position="191"/>
        <end position="209"/>
    </location>
</feature>
<dbReference type="GO" id="GO:0006623">
    <property type="term" value="P:protein targeting to vacuole"/>
    <property type="evidence" value="ECO:0007669"/>
    <property type="project" value="TreeGrafter"/>
</dbReference>
<dbReference type="GO" id="GO:0007039">
    <property type="term" value="P:protein catabolic process in the vacuole"/>
    <property type="evidence" value="ECO:0007669"/>
    <property type="project" value="TreeGrafter"/>
</dbReference>
<dbReference type="OrthoDB" id="62at2759"/>
<feature type="region of interest" description="Disordered" evidence="2">
    <location>
        <begin position="509"/>
        <end position="539"/>
    </location>
</feature>
<keyword evidence="4" id="KW-1185">Reference proteome</keyword>
<dbReference type="InterPro" id="IPR018618">
    <property type="entry name" value="GID4/10-like"/>
</dbReference>
<feature type="compositionally biased region" description="Gly residues" evidence="2">
    <location>
        <begin position="447"/>
        <end position="470"/>
    </location>
</feature>
<feature type="compositionally biased region" description="Polar residues" evidence="2">
    <location>
        <begin position="261"/>
        <end position="273"/>
    </location>
</feature>
<comment type="caution">
    <text evidence="3">The sequence shown here is derived from an EMBL/GenBank/DDBJ whole genome shotgun (WGS) entry which is preliminary data.</text>
</comment>
<organism evidence="3 4">
    <name type="scientific">Delitschia confertaspora ATCC 74209</name>
    <dbReference type="NCBI Taxonomy" id="1513339"/>
    <lineage>
        <taxon>Eukaryota</taxon>
        <taxon>Fungi</taxon>
        <taxon>Dikarya</taxon>
        <taxon>Ascomycota</taxon>
        <taxon>Pezizomycotina</taxon>
        <taxon>Dothideomycetes</taxon>
        <taxon>Pleosporomycetidae</taxon>
        <taxon>Pleosporales</taxon>
        <taxon>Delitschiaceae</taxon>
        <taxon>Delitschia</taxon>
    </lineage>
</organism>
<evidence type="ECO:0000313" key="3">
    <source>
        <dbReference type="EMBL" id="KAF2200738.1"/>
    </source>
</evidence>
<dbReference type="GO" id="GO:0005773">
    <property type="term" value="C:vacuole"/>
    <property type="evidence" value="ECO:0007669"/>
    <property type="project" value="GOC"/>
</dbReference>
<feature type="region of interest" description="Disordered" evidence="2">
    <location>
        <begin position="190"/>
        <end position="209"/>
    </location>
</feature>
<evidence type="ECO:0000256" key="2">
    <source>
        <dbReference type="SAM" id="MobiDB-lite"/>
    </source>
</evidence>
<feature type="region of interest" description="Disordered" evidence="2">
    <location>
        <begin position="411"/>
        <end position="470"/>
    </location>
</feature>
<comment type="similarity">
    <text evidence="1">Belongs to the GID4/VID24 family.</text>
</comment>
<feature type="compositionally biased region" description="Polar residues" evidence="2">
    <location>
        <begin position="516"/>
        <end position="527"/>
    </location>
</feature>
<name>A0A9P4MV30_9PLEO</name>
<proteinExistence type="inferred from homology"/>
<evidence type="ECO:0000313" key="4">
    <source>
        <dbReference type="Proteomes" id="UP000799536"/>
    </source>
</evidence>
<dbReference type="GO" id="GO:0043161">
    <property type="term" value="P:proteasome-mediated ubiquitin-dependent protein catabolic process"/>
    <property type="evidence" value="ECO:0007669"/>
    <property type="project" value="TreeGrafter"/>
</dbReference>
<dbReference type="Proteomes" id="UP000799536">
    <property type="component" value="Unassembled WGS sequence"/>
</dbReference>
<evidence type="ECO:0000256" key="1">
    <source>
        <dbReference type="ARBA" id="ARBA00061469"/>
    </source>
</evidence>
<dbReference type="GO" id="GO:0034657">
    <property type="term" value="C:GID complex"/>
    <property type="evidence" value="ECO:0007669"/>
    <property type="project" value="TreeGrafter"/>
</dbReference>
<dbReference type="EMBL" id="ML994008">
    <property type="protein sequence ID" value="KAF2200738.1"/>
    <property type="molecule type" value="Genomic_DNA"/>
</dbReference>
<feature type="compositionally biased region" description="Basic and acidic residues" evidence="2">
    <location>
        <begin position="424"/>
        <end position="444"/>
    </location>
</feature>
<gene>
    <name evidence="3" type="ORF">GQ43DRAFT_488836</name>
</gene>
<accession>A0A9P4MV30</accession>
<dbReference type="PANTHER" id="PTHR14534:SF3">
    <property type="entry name" value="GID COMPLEX SUBUNIT 4 HOMOLOG"/>
    <property type="match status" value="1"/>
</dbReference>
<sequence>MPPANSRVTSPPADPAQRPDTPPSYLSALRELESPVNSDILNLADTLTTQAEDDDYNPDPDPSLQYLRQAIDPQDEWRIQSARERLRREYVERATGPEDRERSERLRRVMNRLSRIHGTLDPPAYSDRVPSQNTLYDWSPASEADDEEELDQILSELRQAQPAMHPETLRALGRAQLDAERESRMRAYSSRLMNPSAQPSQQLTLSQAADGSLRSTAILQSVRRHPRFSARTRDYFQRTTSSSGPVHRSTAHTSEVPPPSTRLNPSRTLSPSYHNRREIPSQAAFQRYSERVSASERNSQRIPPTRSLSTPGKVLEETIHYLAALRNCDPPARAWELAYDYGIPALLGHPHSNSDPSLGHTHPDLSLGNTHPDLILSVTDMPPVSKTSWLRSGAVLSGFQRAQNVITTISHSSVADSGPRRRLQRWEDGRSVEPRRPRLVRGELSEGYGGEGGGGGGGGGGGAAGEGGIGETVGVETVSRYEPSQSKWPVRVTIHEVNWEKMTLSATMEATDVPSRPNSTSLLNSPTPDDHPSEGGNTASITTFLTGEMLDFRRFSLLTEGYTSTAANDALYWGKLPPFEGMSDQEVSRGLVSRGWMEGLGREWVLMRWKERCFVGPLTSSSSSSSSRSFDKNSGGDAQMGGMEGGYFEGGAGNGNQGNAPVRDQEAEASHCGLTISGFYYVALKRSDGTLEGLYYDPQSAPYQCLKMESRRVGGGGAWGFR</sequence>
<dbReference type="AlphaFoldDB" id="A0A9P4MV30"/>
<protein>
    <recommendedName>
        <fullName evidence="5">Vacuolar import and degradation protein-domain-containing protein</fullName>
    </recommendedName>
</protein>
<feature type="compositionally biased region" description="Gly residues" evidence="2">
    <location>
        <begin position="641"/>
        <end position="656"/>
    </location>
</feature>
<evidence type="ECO:0008006" key="5">
    <source>
        <dbReference type="Google" id="ProtNLM"/>
    </source>
</evidence>
<dbReference type="PANTHER" id="PTHR14534">
    <property type="entry name" value="VACUOLAR IMPORT AND DEGRADATION PROTEIN 24"/>
    <property type="match status" value="1"/>
</dbReference>
<feature type="region of interest" description="Disordered" evidence="2">
    <location>
        <begin position="641"/>
        <end position="664"/>
    </location>
</feature>
<feature type="region of interest" description="Disordered" evidence="2">
    <location>
        <begin position="1"/>
        <end position="25"/>
    </location>
</feature>
<dbReference type="Pfam" id="PF09783">
    <property type="entry name" value="Vac_ImportDeg"/>
    <property type="match status" value="2"/>
</dbReference>
<dbReference type="GO" id="GO:0045721">
    <property type="term" value="P:negative regulation of gluconeogenesis"/>
    <property type="evidence" value="ECO:0007669"/>
    <property type="project" value="TreeGrafter"/>
</dbReference>